<dbReference type="Proteomes" id="UP000589738">
    <property type="component" value="Unassembled WGS sequence"/>
</dbReference>
<organism evidence="1 2">
    <name type="scientific">Chryseobacterium shigense</name>
    <dbReference type="NCBI Taxonomy" id="297244"/>
    <lineage>
        <taxon>Bacteria</taxon>
        <taxon>Pseudomonadati</taxon>
        <taxon>Bacteroidota</taxon>
        <taxon>Flavobacteriia</taxon>
        <taxon>Flavobacteriales</taxon>
        <taxon>Weeksellaceae</taxon>
        <taxon>Chryseobacterium group</taxon>
        <taxon>Chryseobacterium</taxon>
    </lineage>
</organism>
<dbReference type="RefSeq" id="WP_184161138.1">
    <property type="nucleotide sequence ID" value="NZ_JACHLC010000001.1"/>
</dbReference>
<keyword evidence="2" id="KW-1185">Reference proteome</keyword>
<protein>
    <submittedName>
        <fullName evidence="1">Uncharacterized protein</fullName>
    </submittedName>
</protein>
<dbReference type="AlphaFoldDB" id="A0A841N759"/>
<reference evidence="1 2" key="1">
    <citation type="submission" date="2020-08" db="EMBL/GenBank/DDBJ databases">
        <title>Functional genomics of gut bacteria from endangered species of beetles.</title>
        <authorList>
            <person name="Carlos-Shanley C."/>
        </authorList>
    </citation>
    <scope>NUCLEOTIDE SEQUENCE [LARGE SCALE GENOMIC DNA]</scope>
    <source>
        <strain evidence="1 2">S00136</strain>
    </source>
</reference>
<name>A0A841N759_9FLAO</name>
<accession>A0A841N759</accession>
<proteinExistence type="predicted"/>
<sequence length="101" mass="11861">MNNSIYLYKDINEMNIIINERNARIARLEKLIYSMNLIGGASKNSFNYLAEKLLQQLENDISSEKMKTIIESELVVAYGLYLNEFDSDKITDDIMNWWKND</sequence>
<evidence type="ECO:0000313" key="2">
    <source>
        <dbReference type="Proteomes" id="UP000589738"/>
    </source>
</evidence>
<evidence type="ECO:0000313" key="1">
    <source>
        <dbReference type="EMBL" id="MBB6369308.1"/>
    </source>
</evidence>
<comment type="caution">
    <text evidence="1">The sequence shown here is derived from an EMBL/GenBank/DDBJ whole genome shotgun (WGS) entry which is preliminary data.</text>
</comment>
<dbReference type="EMBL" id="JACHLC010000001">
    <property type="protein sequence ID" value="MBB6369308.1"/>
    <property type="molecule type" value="Genomic_DNA"/>
</dbReference>
<gene>
    <name evidence="1" type="ORF">HNP36_000361</name>
</gene>